<dbReference type="SUPFAM" id="SSF54427">
    <property type="entry name" value="NTF2-like"/>
    <property type="match status" value="1"/>
</dbReference>
<dbReference type="Pfam" id="PF12680">
    <property type="entry name" value="SnoaL_2"/>
    <property type="match status" value="1"/>
</dbReference>
<gene>
    <name evidence="2" type="ORF">Asi02nite_68900</name>
</gene>
<organism evidence="2 3">
    <name type="scientific">Asanoa siamensis</name>
    <dbReference type="NCBI Taxonomy" id="926357"/>
    <lineage>
        <taxon>Bacteria</taxon>
        <taxon>Bacillati</taxon>
        <taxon>Actinomycetota</taxon>
        <taxon>Actinomycetes</taxon>
        <taxon>Micromonosporales</taxon>
        <taxon>Micromonosporaceae</taxon>
        <taxon>Asanoa</taxon>
    </lineage>
</organism>
<dbReference type="InterPro" id="IPR032710">
    <property type="entry name" value="NTF2-like_dom_sf"/>
</dbReference>
<protein>
    <recommendedName>
        <fullName evidence="1">SnoaL-like domain-containing protein</fullName>
    </recommendedName>
</protein>
<dbReference type="EMBL" id="BONE01000088">
    <property type="protein sequence ID" value="GIF77372.1"/>
    <property type="molecule type" value="Genomic_DNA"/>
</dbReference>
<feature type="domain" description="SnoaL-like" evidence="1">
    <location>
        <begin position="18"/>
        <end position="111"/>
    </location>
</feature>
<evidence type="ECO:0000259" key="1">
    <source>
        <dbReference type="Pfam" id="PF12680"/>
    </source>
</evidence>
<dbReference type="Gene3D" id="3.10.450.50">
    <property type="match status" value="1"/>
</dbReference>
<evidence type="ECO:0000313" key="2">
    <source>
        <dbReference type="EMBL" id="GIF77372.1"/>
    </source>
</evidence>
<dbReference type="Proteomes" id="UP000604117">
    <property type="component" value="Unassembled WGS sequence"/>
</dbReference>
<keyword evidence="3" id="KW-1185">Reference proteome</keyword>
<sequence length="135" mass="14723">MGEGSFTEPTDSVVRATVDRYVRAFEVADVDGLVRLVTADAVLEMPPVPLWYRGRASYGSFLRRVFAMRGETWRGVRLSANTQPAFAAYVRTEEGFGLHTLQVLTVTPAGTIAHNVVYQDPAVFAAFALPATLTA</sequence>
<name>A0ABQ4D1F2_9ACTN</name>
<comment type="caution">
    <text evidence="2">The sequence shown here is derived from an EMBL/GenBank/DDBJ whole genome shotgun (WGS) entry which is preliminary data.</text>
</comment>
<accession>A0ABQ4D1F2</accession>
<proteinExistence type="predicted"/>
<reference evidence="2 3" key="1">
    <citation type="submission" date="2021-01" db="EMBL/GenBank/DDBJ databases">
        <title>Whole genome shotgun sequence of Asanoa siamensis NBRC 107932.</title>
        <authorList>
            <person name="Komaki H."/>
            <person name="Tamura T."/>
        </authorList>
    </citation>
    <scope>NUCLEOTIDE SEQUENCE [LARGE SCALE GENOMIC DNA]</scope>
    <source>
        <strain evidence="2 3">NBRC 107932</strain>
    </source>
</reference>
<dbReference type="InterPro" id="IPR037401">
    <property type="entry name" value="SnoaL-like"/>
</dbReference>
<evidence type="ECO:0000313" key="3">
    <source>
        <dbReference type="Proteomes" id="UP000604117"/>
    </source>
</evidence>